<protein>
    <submittedName>
        <fullName evidence="4">Uncharacterized protein LOC112492136</fullName>
    </submittedName>
</protein>
<evidence type="ECO:0000313" key="4">
    <source>
        <dbReference type="RefSeq" id="XP_048332338.2"/>
    </source>
</evidence>
<reference evidence="4" key="1">
    <citation type="submission" date="2025-08" db="UniProtKB">
        <authorList>
            <consortium name="RefSeq"/>
        </authorList>
    </citation>
    <scope>IDENTIFICATION</scope>
    <source>
        <tissue evidence="4">Seedling</tissue>
    </source>
</reference>
<evidence type="ECO:0000313" key="3">
    <source>
        <dbReference type="Proteomes" id="UP001652623"/>
    </source>
</evidence>
<feature type="compositionally biased region" description="Low complexity" evidence="1">
    <location>
        <begin position="93"/>
        <end position="104"/>
    </location>
</feature>
<keyword evidence="2" id="KW-0732">Signal</keyword>
<organism evidence="3 4">
    <name type="scientific">Ziziphus jujuba</name>
    <name type="common">Chinese jujube</name>
    <name type="synonym">Ziziphus sativa</name>
    <dbReference type="NCBI Taxonomy" id="326968"/>
    <lineage>
        <taxon>Eukaryota</taxon>
        <taxon>Viridiplantae</taxon>
        <taxon>Streptophyta</taxon>
        <taxon>Embryophyta</taxon>
        <taxon>Tracheophyta</taxon>
        <taxon>Spermatophyta</taxon>
        <taxon>Magnoliopsida</taxon>
        <taxon>eudicotyledons</taxon>
        <taxon>Gunneridae</taxon>
        <taxon>Pentapetalae</taxon>
        <taxon>rosids</taxon>
        <taxon>fabids</taxon>
        <taxon>Rosales</taxon>
        <taxon>Rhamnaceae</taxon>
        <taxon>Paliureae</taxon>
        <taxon>Ziziphus</taxon>
    </lineage>
</organism>
<dbReference type="Proteomes" id="UP001652623">
    <property type="component" value="Chromosome 5"/>
</dbReference>
<dbReference type="GeneID" id="112492136"/>
<feature type="region of interest" description="Disordered" evidence="1">
    <location>
        <begin position="78"/>
        <end position="104"/>
    </location>
</feature>
<gene>
    <name evidence="4" type="primary">LOC112492136</name>
</gene>
<feature type="chain" id="PRO_5045271147" evidence="2">
    <location>
        <begin position="20"/>
        <end position="104"/>
    </location>
</feature>
<accession>A0ABM3INT1</accession>
<dbReference type="RefSeq" id="XP_048332338.2">
    <property type="nucleotide sequence ID" value="XM_048476381.2"/>
</dbReference>
<keyword evidence="3" id="KW-1185">Reference proteome</keyword>
<evidence type="ECO:0000256" key="2">
    <source>
        <dbReference type="SAM" id="SignalP"/>
    </source>
</evidence>
<evidence type="ECO:0000256" key="1">
    <source>
        <dbReference type="SAM" id="MobiDB-lite"/>
    </source>
</evidence>
<sequence>MATTIVAAILLMVSTAATAELKNENMNPTLTASEGERGLKGYWNNKWKVGDEGFHLHIQRPHFPRLVFPLPIPIPHLHTHDHHVHHPSPPPSVSSAQPPAYILP</sequence>
<feature type="signal peptide" evidence="2">
    <location>
        <begin position="1"/>
        <end position="19"/>
    </location>
</feature>
<name>A0ABM3INT1_ZIZJJ</name>
<proteinExistence type="predicted"/>